<dbReference type="Gene3D" id="3.40.50.300">
    <property type="entry name" value="P-loop containing nucleotide triphosphate hydrolases"/>
    <property type="match status" value="1"/>
</dbReference>
<dbReference type="RefSeq" id="WP_307243579.1">
    <property type="nucleotide sequence ID" value="NZ_JAUSQZ010000001.1"/>
</dbReference>
<evidence type="ECO:0000313" key="2">
    <source>
        <dbReference type="Proteomes" id="UP001235712"/>
    </source>
</evidence>
<gene>
    <name evidence="1" type="ORF">J2S57_003239</name>
</gene>
<dbReference type="EMBL" id="JAUSQZ010000001">
    <property type="protein sequence ID" value="MDP9827490.1"/>
    <property type="molecule type" value="Genomic_DNA"/>
</dbReference>
<accession>A0ABT9P5M3</accession>
<evidence type="ECO:0000313" key="1">
    <source>
        <dbReference type="EMBL" id="MDP9827490.1"/>
    </source>
</evidence>
<name>A0ABT9P5M3_9ACTN</name>
<keyword evidence="2" id="KW-1185">Reference proteome</keyword>
<dbReference type="Proteomes" id="UP001235712">
    <property type="component" value="Unassembled WGS sequence"/>
</dbReference>
<proteinExistence type="predicted"/>
<sequence>MYESVTTAMREIGSAGVILNGQRDEGALLGNVRPPAQPPGRGWLVSRERGTELVQLAWLPPPE</sequence>
<protein>
    <submittedName>
        <fullName evidence="1">Uncharacterized protein</fullName>
    </submittedName>
</protein>
<reference evidence="1 2" key="1">
    <citation type="submission" date="2023-07" db="EMBL/GenBank/DDBJ databases">
        <title>Sequencing the genomes of 1000 actinobacteria strains.</title>
        <authorList>
            <person name="Klenk H.-P."/>
        </authorList>
    </citation>
    <scope>NUCLEOTIDE SEQUENCE [LARGE SCALE GENOMIC DNA]</scope>
    <source>
        <strain evidence="1 2">DSM 44388</strain>
    </source>
</reference>
<dbReference type="InterPro" id="IPR027417">
    <property type="entry name" value="P-loop_NTPase"/>
</dbReference>
<organism evidence="1 2">
    <name type="scientific">Kineosporia succinea</name>
    <dbReference type="NCBI Taxonomy" id="84632"/>
    <lineage>
        <taxon>Bacteria</taxon>
        <taxon>Bacillati</taxon>
        <taxon>Actinomycetota</taxon>
        <taxon>Actinomycetes</taxon>
        <taxon>Kineosporiales</taxon>
        <taxon>Kineosporiaceae</taxon>
        <taxon>Kineosporia</taxon>
    </lineage>
</organism>
<comment type="caution">
    <text evidence="1">The sequence shown here is derived from an EMBL/GenBank/DDBJ whole genome shotgun (WGS) entry which is preliminary data.</text>
</comment>